<dbReference type="InterPro" id="IPR036569">
    <property type="entry name" value="RpiB_LacA_LacB_sf"/>
</dbReference>
<keyword evidence="4" id="KW-1185">Reference proteome</keyword>
<dbReference type="PANTHER" id="PTHR30345:SF6">
    <property type="entry name" value="RIBOSE 5-PHOSPHATE ISOMERASE"/>
    <property type="match status" value="1"/>
</dbReference>
<dbReference type="Gene3D" id="3.40.1400.10">
    <property type="entry name" value="Sugar-phosphate isomerase, RpiB/LacA/LacB"/>
    <property type="match status" value="1"/>
</dbReference>
<reference evidence="3 4" key="1">
    <citation type="submission" date="2024-04" db="EMBL/GenBank/DDBJ databases">
        <title>Defined microbial consortia suppress multidrug-resistant proinflammatory Enterobacteriaceae via ecological control.</title>
        <authorList>
            <person name="Furuichi M."/>
            <person name="Kawaguchi T."/>
            <person name="Pust M."/>
            <person name="Yasuma K."/>
            <person name="Plichta D."/>
            <person name="Hasegawa N."/>
            <person name="Ohya T."/>
            <person name="Bhattarai S."/>
            <person name="Sasajima S."/>
            <person name="Aoto Y."/>
            <person name="Tuganbaev T."/>
            <person name="Yaginuma M."/>
            <person name="Ueda M."/>
            <person name="Okahashi N."/>
            <person name="Amafuji K."/>
            <person name="Kiridooshi Y."/>
            <person name="Sugita K."/>
            <person name="Strazar M."/>
            <person name="Skelly A."/>
            <person name="Suda W."/>
            <person name="Hattori M."/>
            <person name="Nakamoto N."/>
            <person name="Caballero S."/>
            <person name="Norman J."/>
            <person name="Olle B."/>
            <person name="Tanoue T."/>
            <person name="Arita M."/>
            <person name="Bucci V."/>
            <person name="Atarashi K."/>
            <person name="Xavier R."/>
            <person name="Honda K."/>
        </authorList>
    </citation>
    <scope>NUCLEOTIDE SEQUENCE [LARGE SCALE GENOMIC DNA]</scope>
    <source>
        <strain evidence="4">k04-0078-D8-1</strain>
    </source>
</reference>
<dbReference type="NCBIfam" id="NF006753">
    <property type="entry name" value="PRK09273.1"/>
    <property type="match status" value="1"/>
</dbReference>
<accession>A0ABQ0BGW4</accession>
<organism evidence="3 4">
    <name type="scientific">Blautia hominis</name>
    <dbReference type="NCBI Taxonomy" id="2025493"/>
    <lineage>
        <taxon>Bacteria</taxon>
        <taxon>Bacillati</taxon>
        <taxon>Bacillota</taxon>
        <taxon>Clostridia</taxon>
        <taxon>Lachnospirales</taxon>
        <taxon>Lachnospiraceae</taxon>
        <taxon>Blautia</taxon>
    </lineage>
</organism>
<protein>
    <submittedName>
        <fullName evidence="3">RpiB/LacA/LacB family sugar-phosphate isomerase</fullName>
    </submittedName>
</protein>
<feature type="domain" description="Ribose-5-phosphate isomerase C-terminal" evidence="2">
    <location>
        <begin position="186"/>
        <end position="232"/>
    </location>
</feature>
<dbReference type="SUPFAM" id="SSF89623">
    <property type="entry name" value="Ribose/Galactose isomerase RpiB/AlsB"/>
    <property type="match status" value="1"/>
</dbReference>
<dbReference type="Pfam" id="PF12408">
    <property type="entry name" value="DUF3666"/>
    <property type="match status" value="1"/>
</dbReference>
<dbReference type="Pfam" id="PF02502">
    <property type="entry name" value="LacAB_rpiB"/>
    <property type="match status" value="1"/>
</dbReference>
<keyword evidence="3" id="KW-0413">Isomerase</keyword>
<dbReference type="InterPro" id="IPR003500">
    <property type="entry name" value="RpiB_LacA_LacB"/>
</dbReference>
<evidence type="ECO:0000313" key="4">
    <source>
        <dbReference type="Proteomes" id="UP001600943"/>
    </source>
</evidence>
<evidence type="ECO:0000313" key="3">
    <source>
        <dbReference type="EMBL" id="GAA6410700.1"/>
    </source>
</evidence>
<evidence type="ECO:0000259" key="2">
    <source>
        <dbReference type="Pfam" id="PF12408"/>
    </source>
</evidence>
<comment type="caution">
    <text evidence="3">The sequence shown here is derived from an EMBL/GenBank/DDBJ whole genome shotgun (WGS) entry which is preliminary data.</text>
</comment>
<dbReference type="PANTHER" id="PTHR30345">
    <property type="entry name" value="RIBOSE-5-PHOSPHATE ISOMERASE B"/>
    <property type="match status" value="1"/>
</dbReference>
<sequence>MENSRDKDIYFLEVIVREEKKIMKIALINENSQAAKNKIICQALETVVGPMGHEVRNYGMYTAEDDCQLTYVQVGILAAVLLNSGAADYVITGCGTGEGAMLACNSFPGVICGHVEDALDAYTFAQINDGNAIAIPFAKGFGWGGDLNLQYIFEKLFCEESGQGYPRERAVPEKRNKQILDKVKEVTYKALPEILENLDGELVKGALSGEKFQEYFFADCKCEEMAEAVKKILN</sequence>
<dbReference type="EMBL" id="BAABYW010000001">
    <property type="protein sequence ID" value="GAA6410700.1"/>
    <property type="molecule type" value="Genomic_DNA"/>
</dbReference>
<dbReference type="GO" id="GO:0016853">
    <property type="term" value="F:isomerase activity"/>
    <property type="evidence" value="ECO:0007669"/>
    <property type="project" value="UniProtKB-KW"/>
</dbReference>
<gene>
    <name evidence="3" type="ORF">K040078D81_48170</name>
</gene>
<name>A0ABQ0BGW4_9FIRM</name>
<dbReference type="Proteomes" id="UP001600943">
    <property type="component" value="Unassembled WGS sequence"/>
</dbReference>
<evidence type="ECO:0000256" key="1">
    <source>
        <dbReference type="ARBA" id="ARBA00008754"/>
    </source>
</evidence>
<proteinExistence type="inferred from homology"/>
<comment type="similarity">
    <text evidence="1">Belongs to the LacAB/RpiB family.</text>
</comment>
<dbReference type="InterPro" id="IPR022133">
    <property type="entry name" value="Ribose_5_isomerase_C"/>
</dbReference>